<feature type="binding site" evidence="3">
    <location>
        <position position="181"/>
    </location>
    <ligand>
        <name>Fe cation</name>
        <dbReference type="ChEBI" id="CHEBI:24875"/>
    </ligand>
</feature>
<dbReference type="EMBL" id="DUJS01000004">
    <property type="protein sequence ID" value="HII70315.1"/>
    <property type="molecule type" value="Genomic_DNA"/>
</dbReference>
<comment type="caution">
    <text evidence="7">The sequence shown here is derived from an EMBL/GenBank/DDBJ whole genome shotgun (WGS) entry which is preliminary data.</text>
</comment>
<dbReference type="AlphaFoldDB" id="A0A832T919"/>
<proteinExistence type="predicted"/>
<dbReference type="Gene3D" id="3.10.580.10">
    <property type="entry name" value="CBS-domain"/>
    <property type="match status" value="1"/>
</dbReference>
<sequence length="197" mass="22296">MVRSVSVGEVARRDVITGSPTETAVEIAYKMREHGIGSVVIVNEKDEPIGIITERDLVIKVVSQGKNPDEVIARDIMSQPVITVEEDMEVNEAVKLMVDKGIRRLPIVDDNGKLIGIVTMQDILQVEPYLVATIEEEMKKFQEELEELEEVSEIIEGVCDLCETYSEELRFVDGVWVCPECYEDILGREIEDRELEE</sequence>
<evidence type="ECO:0000313" key="8">
    <source>
        <dbReference type="Proteomes" id="UP000619545"/>
    </source>
</evidence>
<dbReference type="InterPro" id="IPR051257">
    <property type="entry name" value="Diverse_CBS-Domain"/>
</dbReference>
<dbReference type="PANTHER" id="PTHR43080">
    <property type="entry name" value="CBS DOMAIN-CONTAINING PROTEIN CBSX3, MITOCHONDRIAL"/>
    <property type="match status" value="1"/>
</dbReference>
<protein>
    <submittedName>
        <fullName evidence="7">CBS domain-containing protein</fullName>
    </submittedName>
</protein>
<evidence type="ECO:0000256" key="4">
    <source>
        <dbReference type="SAM" id="Coils"/>
    </source>
</evidence>
<gene>
    <name evidence="7" type="ORF">HA336_03680</name>
</gene>
<reference evidence="7" key="1">
    <citation type="journal article" date="2020" name="bioRxiv">
        <title>A rank-normalized archaeal taxonomy based on genome phylogeny resolves widespread incomplete and uneven classifications.</title>
        <authorList>
            <person name="Rinke C."/>
            <person name="Chuvochina M."/>
            <person name="Mussig A.J."/>
            <person name="Chaumeil P.-A."/>
            <person name="Waite D.W."/>
            <person name="Whitman W.B."/>
            <person name="Parks D.H."/>
            <person name="Hugenholtz P."/>
        </authorList>
    </citation>
    <scope>NUCLEOTIDE SEQUENCE</scope>
    <source>
        <strain evidence="7">UBA8853</strain>
    </source>
</reference>
<feature type="binding site" evidence="3">
    <location>
        <position position="178"/>
    </location>
    <ligand>
        <name>Fe cation</name>
        <dbReference type="ChEBI" id="CHEBI:24875"/>
    </ligand>
</feature>
<feature type="domain" description="CBS" evidence="5">
    <location>
        <begin position="77"/>
        <end position="133"/>
    </location>
</feature>
<keyword evidence="1 2" id="KW-0129">CBS domain</keyword>
<dbReference type="PROSITE" id="PS51371">
    <property type="entry name" value="CBS"/>
    <property type="match status" value="2"/>
</dbReference>
<feature type="binding site" evidence="3">
    <location>
        <position position="162"/>
    </location>
    <ligand>
        <name>Zn(2+)</name>
        <dbReference type="ChEBI" id="CHEBI:29105"/>
    </ligand>
</feature>
<evidence type="ECO:0000259" key="5">
    <source>
        <dbReference type="PROSITE" id="PS51371"/>
    </source>
</evidence>
<dbReference type="SMART" id="SM00116">
    <property type="entry name" value="CBS"/>
    <property type="match status" value="2"/>
</dbReference>
<feature type="binding site" evidence="3">
    <location>
        <position position="159"/>
    </location>
    <ligand>
        <name>Zn(2+)</name>
        <dbReference type="ChEBI" id="CHEBI:29105"/>
    </ligand>
</feature>
<dbReference type="CDD" id="cd17775">
    <property type="entry name" value="CBS_pair_bact_arch"/>
    <property type="match status" value="1"/>
</dbReference>
<dbReference type="Pfam" id="PF00571">
    <property type="entry name" value="CBS"/>
    <property type="match status" value="2"/>
</dbReference>
<keyword evidence="3" id="KW-0408">Iron</keyword>
<feature type="coiled-coil region" evidence="4">
    <location>
        <begin position="131"/>
        <end position="158"/>
    </location>
</feature>
<feature type="domain" description="ACP-type MB" evidence="6">
    <location>
        <begin position="154"/>
        <end position="188"/>
    </location>
</feature>
<dbReference type="InterPro" id="IPR000644">
    <property type="entry name" value="CBS_dom"/>
</dbReference>
<dbReference type="PROSITE" id="PS51901">
    <property type="entry name" value="ACP_MB"/>
    <property type="match status" value="1"/>
</dbReference>
<accession>A0A832T919</accession>
<organism evidence="7 8">
    <name type="scientific">Methanopyrus kandleri</name>
    <dbReference type="NCBI Taxonomy" id="2320"/>
    <lineage>
        <taxon>Archaea</taxon>
        <taxon>Methanobacteriati</taxon>
        <taxon>Methanobacteriota</taxon>
        <taxon>Methanomada group</taxon>
        <taxon>Methanopyri</taxon>
        <taxon>Methanopyrales</taxon>
        <taxon>Methanopyraceae</taxon>
        <taxon>Methanopyrus</taxon>
    </lineage>
</organism>
<evidence type="ECO:0000256" key="2">
    <source>
        <dbReference type="PROSITE-ProRule" id="PRU00703"/>
    </source>
</evidence>
<keyword evidence="4" id="KW-0175">Coiled coil</keyword>
<feature type="binding site" evidence="3">
    <location>
        <position position="159"/>
    </location>
    <ligand>
        <name>Fe cation</name>
        <dbReference type="ChEBI" id="CHEBI:24875"/>
    </ligand>
</feature>
<feature type="binding site" evidence="3">
    <location>
        <position position="181"/>
    </location>
    <ligand>
        <name>Zn(2+)</name>
        <dbReference type="ChEBI" id="CHEBI:29105"/>
    </ligand>
</feature>
<dbReference type="InterPro" id="IPR044065">
    <property type="entry name" value="ACP_MB"/>
</dbReference>
<dbReference type="GO" id="GO:0046872">
    <property type="term" value="F:metal ion binding"/>
    <property type="evidence" value="ECO:0007669"/>
    <property type="project" value="UniProtKB-KW"/>
</dbReference>
<feature type="domain" description="CBS" evidence="5">
    <location>
        <begin position="11"/>
        <end position="70"/>
    </location>
</feature>
<name>A0A832T919_9EURY</name>
<dbReference type="SUPFAM" id="SSF54631">
    <property type="entry name" value="CBS-domain pair"/>
    <property type="match status" value="1"/>
</dbReference>
<feature type="binding site" evidence="3">
    <location>
        <position position="162"/>
    </location>
    <ligand>
        <name>Fe cation</name>
        <dbReference type="ChEBI" id="CHEBI:24875"/>
    </ligand>
</feature>
<keyword evidence="3" id="KW-0479">Metal-binding</keyword>
<evidence type="ECO:0000313" key="7">
    <source>
        <dbReference type="EMBL" id="HII70315.1"/>
    </source>
</evidence>
<evidence type="ECO:0000259" key="6">
    <source>
        <dbReference type="PROSITE" id="PS51901"/>
    </source>
</evidence>
<keyword evidence="3" id="KW-0862">Zinc</keyword>
<dbReference type="InterPro" id="IPR046342">
    <property type="entry name" value="CBS_dom_sf"/>
</dbReference>
<dbReference type="Proteomes" id="UP000619545">
    <property type="component" value="Unassembled WGS sequence"/>
</dbReference>
<dbReference type="PANTHER" id="PTHR43080:SF2">
    <property type="entry name" value="CBS DOMAIN-CONTAINING PROTEIN"/>
    <property type="match status" value="1"/>
</dbReference>
<feature type="binding site" evidence="3">
    <location>
        <position position="178"/>
    </location>
    <ligand>
        <name>Zn(2+)</name>
        <dbReference type="ChEBI" id="CHEBI:29105"/>
    </ligand>
</feature>
<evidence type="ECO:0000256" key="3">
    <source>
        <dbReference type="PROSITE-ProRule" id="PRU01249"/>
    </source>
</evidence>
<evidence type="ECO:0000256" key="1">
    <source>
        <dbReference type="ARBA" id="ARBA00023122"/>
    </source>
</evidence>